<dbReference type="PANTHER" id="PTHR47926:SF347">
    <property type="entry name" value="PENTATRICOPEPTIDE REPEAT-CONTAINING PROTEIN"/>
    <property type="match status" value="1"/>
</dbReference>
<protein>
    <submittedName>
        <fullName evidence="3">Pentatricopeptide repeat-containing protein</fullName>
    </submittedName>
</protein>
<dbReference type="Gene3D" id="1.25.40.10">
    <property type="entry name" value="Tetratricopeptide repeat domain"/>
    <property type="match status" value="3"/>
</dbReference>
<dbReference type="Pfam" id="PF13812">
    <property type="entry name" value="PPR_3"/>
    <property type="match status" value="1"/>
</dbReference>
<evidence type="ECO:0000256" key="2">
    <source>
        <dbReference type="PROSITE-ProRule" id="PRU00708"/>
    </source>
</evidence>
<feature type="repeat" description="PPR" evidence="2">
    <location>
        <begin position="223"/>
        <end position="253"/>
    </location>
</feature>
<dbReference type="InterPro" id="IPR046848">
    <property type="entry name" value="E_motif"/>
</dbReference>
<keyword evidence="4" id="KW-1185">Reference proteome</keyword>
<dbReference type="AlphaFoldDB" id="A0A0K9PBY4"/>
<keyword evidence="1" id="KW-0677">Repeat</keyword>
<accession>A0A0K9PBY4</accession>
<dbReference type="SUPFAM" id="SSF48452">
    <property type="entry name" value="TPR-like"/>
    <property type="match status" value="1"/>
</dbReference>
<reference evidence="4" key="1">
    <citation type="journal article" date="2016" name="Nature">
        <title>The genome of the seagrass Zostera marina reveals angiosperm adaptation to the sea.</title>
        <authorList>
            <person name="Olsen J.L."/>
            <person name="Rouze P."/>
            <person name="Verhelst B."/>
            <person name="Lin Y.-C."/>
            <person name="Bayer T."/>
            <person name="Collen J."/>
            <person name="Dattolo E."/>
            <person name="De Paoli E."/>
            <person name="Dittami S."/>
            <person name="Maumus F."/>
            <person name="Michel G."/>
            <person name="Kersting A."/>
            <person name="Lauritano C."/>
            <person name="Lohaus R."/>
            <person name="Toepel M."/>
            <person name="Tonon T."/>
            <person name="Vanneste K."/>
            <person name="Amirebrahimi M."/>
            <person name="Brakel J."/>
            <person name="Bostroem C."/>
            <person name="Chovatia M."/>
            <person name="Grimwood J."/>
            <person name="Jenkins J.W."/>
            <person name="Jueterbock A."/>
            <person name="Mraz A."/>
            <person name="Stam W.T."/>
            <person name="Tice H."/>
            <person name="Bornberg-Bauer E."/>
            <person name="Green P.J."/>
            <person name="Pearson G.A."/>
            <person name="Procaccini G."/>
            <person name="Duarte C.M."/>
            <person name="Schmutz J."/>
            <person name="Reusch T.B.H."/>
            <person name="Van de Peer Y."/>
        </authorList>
    </citation>
    <scope>NUCLEOTIDE SEQUENCE [LARGE SCALE GENOMIC DNA]</scope>
    <source>
        <strain evidence="4">cv. Finnish</strain>
    </source>
</reference>
<dbReference type="GO" id="GO:0009451">
    <property type="term" value="P:RNA modification"/>
    <property type="evidence" value="ECO:0007669"/>
    <property type="project" value="InterPro"/>
</dbReference>
<dbReference type="EMBL" id="LFYR01001011">
    <property type="protein sequence ID" value="KMZ65752.1"/>
    <property type="molecule type" value="Genomic_DNA"/>
</dbReference>
<dbReference type="NCBIfam" id="TIGR00756">
    <property type="entry name" value="PPR"/>
    <property type="match status" value="3"/>
</dbReference>
<feature type="repeat" description="PPR" evidence="2">
    <location>
        <begin position="327"/>
        <end position="361"/>
    </location>
</feature>
<gene>
    <name evidence="3" type="ORF">ZOSMA_30G00330</name>
</gene>
<dbReference type="OrthoDB" id="1928982at2759"/>
<sequence>MNIYEESGSGAGARPLDLRVKISAATQSGRTGSFFLYMNVVFETIIKDSNMVDIKAQCLSMLNTVCFSMNHLFQIQAQIQISGNSNHTFLASELIRFCALSQSGSLSHARTILSDTPNPTTASFNHVIRGCAVRGSPTQALHVFLQMRRSEKATPNLLTFPFILKACASLSDLRKGGLIHADIVKTGTHTDVYIQNALISFYGACRKVVHARRVFDEMSIRRNQVSWNAMLSAYVHCSWVRESIQLFSTMRYSDDIQSDETTMVILLSAAAETGNFNLGRWLHSQIVTKGLSLNLQLGSSLVNMYAKCGAIGNARVLFRIMHAEKKNVWTWSAMILGLAQHGLADEALQLFAQMTSYSVKPNYVTYLGVLCACSHSGMVEEGYRYFNEMIHTHGIHPRMSHYSAMVDILGRNGRLEEALWFIEKMKVDPDPVVWRTLLSCCNIQRMSAGDEDVGGIGDRVRSRLLELEPRRCGNYVMVANMCAEVSSWDEAAKVRRVMREQGLKKRAGESCIEIGGVIRRFLSGEDGEDGDVVLKELNLKIKKIDCVDINTMNTIQLESQALCIK</sequence>
<dbReference type="OMA" id="IGSWDEA"/>
<dbReference type="FunFam" id="1.25.40.10:FF:001093">
    <property type="entry name" value="Pentatricopeptide repeat-containing protein At2g34400"/>
    <property type="match status" value="1"/>
</dbReference>
<feature type="repeat" description="PPR" evidence="2">
    <location>
        <begin position="362"/>
        <end position="397"/>
    </location>
</feature>
<evidence type="ECO:0000313" key="3">
    <source>
        <dbReference type="EMBL" id="KMZ65752.1"/>
    </source>
</evidence>
<dbReference type="PANTHER" id="PTHR47926">
    <property type="entry name" value="PENTATRICOPEPTIDE REPEAT-CONTAINING PROTEIN"/>
    <property type="match status" value="1"/>
</dbReference>
<dbReference type="GO" id="GO:0003723">
    <property type="term" value="F:RNA binding"/>
    <property type="evidence" value="ECO:0007669"/>
    <property type="project" value="InterPro"/>
</dbReference>
<dbReference type="Pfam" id="PF13041">
    <property type="entry name" value="PPR_2"/>
    <property type="match status" value="1"/>
</dbReference>
<dbReference type="FunFam" id="1.25.40.10:FF:000427">
    <property type="entry name" value="Pentatricopeptide repeat-containing protein chloroplastic"/>
    <property type="match status" value="1"/>
</dbReference>
<dbReference type="InterPro" id="IPR011990">
    <property type="entry name" value="TPR-like_helical_dom_sf"/>
</dbReference>
<organism evidence="3 4">
    <name type="scientific">Zostera marina</name>
    <name type="common">Eelgrass</name>
    <dbReference type="NCBI Taxonomy" id="29655"/>
    <lineage>
        <taxon>Eukaryota</taxon>
        <taxon>Viridiplantae</taxon>
        <taxon>Streptophyta</taxon>
        <taxon>Embryophyta</taxon>
        <taxon>Tracheophyta</taxon>
        <taxon>Spermatophyta</taxon>
        <taxon>Magnoliopsida</taxon>
        <taxon>Liliopsida</taxon>
        <taxon>Zosteraceae</taxon>
        <taxon>Zostera</taxon>
    </lineage>
</organism>
<proteinExistence type="predicted"/>
<dbReference type="InterPro" id="IPR046960">
    <property type="entry name" value="PPR_At4g14850-like_plant"/>
</dbReference>
<comment type="caution">
    <text evidence="3">The sequence shown here is derived from an EMBL/GenBank/DDBJ whole genome shotgun (WGS) entry which is preliminary data.</text>
</comment>
<evidence type="ECO:0000256" key="1">
    <source>
        <dbReference type="ARBA" id="ARBA00022737"/>
    </source>
</evidence>
<name>A0A0K9PBY4_ZOSMR</name>
<dbReference type="Pfam" id="PF20431">
    <property type="entry name" value="E_motif"/>
    <property type="match status" value="1"/>
</dbReference>
<dbReference type="Pfam" id="PF01535">
    <property type="entry name" value="PPR"/>
    <property type="match status" value="3"/>
</dbReference>
<dbReference type="InterPro" id="IPR002885">
    <property type="entry name" value="PPR_rpt"/>
</dbReference>
<dbReference type="PROSITE" id="PS51375">
    <property type="entry name" value="PPR"/>
    <property type="match status" value="3"/>
</dbReference>
<evidence type="ECO:0000313" key="4">
    <source>
        <dbReference type="Proteomes" id="UP000036987"/>
    </source>
</evidence>
<dbReference type="Proteomes" id="UP000036987">
    <property type="component" value="Unassembled WGS sequence"/>
</dbReference>